<dbReference type="EMBL" id="FQWM01000002">
    <property type="protein sequence ID" value="SHG88688.1"/>
    <property type="molecule type" value="Genomic_DNA"/>
</dbReference>
<feature type="transmembrane region" description="Helical" evidence="1">
    <location>
        <begin position="43"/>
        <end position="61"/>
    </location>
</feature>
<dbReference type="OrthoDB" id="9792424at2"/>
<feature type="transmembrane region" description="Helical" evidence="1">
    <location>
        <begin position="205"/>
        <end position="223"/>
    </location>
</feature>
<dbReference type="RefSeq" id="WP_072792172.1">
    <property type="nucleotide sequence ID" value="NZ_FQWM01000002.1"/>
</dbReference>
<feature type="transmembrane region" description="Helical" evidence="1">
    <location>
        <begin position="289"/>
        <end position="311"/>
    </location>
</feature>
<dbReference type="NCBIfam" id="TIGR00843">
    <property type="entry name" value="benE"/>
    <property type="match status" value="1"/>
</dbReference>
<protein>
    <submittedName>
        <fullName evidence="2">Benzoate membrane transport protein</fullName>
    </submittedName>
</protein>
<dbReference type="AlphaFoldDB" id="A0A1M5NGP2"/>
<keyword evidence="1" id="KW-1133">Transmembrane helix</keyword>
<keyword evidence="3" id="KW-1185">Reference proteome</keyword>
<dbReference type="GO" id="GO:0042925">
    <property type="term" value="F:benzoate transmembrane transporter activity"/>
    <property type="evidence" value="ECO:0007669"/>
    <property type="project" value="InterPro"/>
</dbReference>
<reference evidence="3" key="1">
    <citation type="submission" date="2016-11" db="EMBL/GenBank/DDBJ databases">
        <authorList>
            <person name="Varghese N."/>
            <person name="Submissions S."/>
        </authorList>
    </citation>
    <scope>NUCLEOTIDE SEQUENCE [LARGE SCALE GENOMIC DNA]</scope>
    <source>
        <strain evidence="3">DSM 28223</strain>
    </source>
</reference>
<feature type="transmembrane region" description="Helical" evidence="1">
    <location>
        <begin position="12"/>
        <end position="31"/>
    </location>
</feature>
<evidence type="ECO:0000313" key="3">
    <source>
        <dbReference type="Proteomes" id="UP000184211"/>
    </source>
</evidence>
<dbReference type="PANTHER" id="PTHR30199">
    <property type="entry name" value="MFS FAMILY TRANSPORTER, PREDICTED SUBSTRATE BENZOATE"/>
    <property type="match status" value="1"/>
</dbReference>
<keyword evidence="1" id="KW-0812">Transmembrane</keyword>
<dbReference type="GO" id="GO:0005886">
    <property type="term" value="C:plasma membrane"/>
    <property type="evidence" value="ECO:0007669"/>
    <property type="project" value="TreeGrafter"/>
</dbReference>
<feature type="transmembrane region" description="Helical" evidence="1">
    <location>
        <begin position="92"/>
        <end position="114"/>
    </location>
</feature>
<dbReference type="PANTHER" id="PTHR30199:SF0">
    <property type="entry name" value="INNER MEMBRANE PROTEIN YDCO"/>
    <property type="match status" value="1"/>
</dbReference>
<feature type="transmembrane region" description="Helical" evidence="1">
    <location>
        <begin position="351"/>
        <end position="377"/>
    </location>
</feature>
<dbReference type="STRING" id="870908.SAMN04488044_1536"/>
<dbReference type="InterPro" id="IPR004711">
    <property type="entry name" value="Benzoate_Transporter"/>
</dbReference>
<name>A0A1M5NGP2_9RHOB</name>
<evidence type="ECO:0000256" key="1">
    <source>
        <dbReference type="SAM" id="Phobius"/>
    </source>
</evidence>
<sequence length="387" mass="39924">MFGLKLTHVTSGLLPALVGYTGSIAVIFAAIEALGATQAQANSWLWALGIGMGVSSFILALRYKMPILTAWSTPGAALIAVSAEGIPLEQAVGAFLFCAVLLVLTGATGLFARLTRLIPPALANAMLAGILFRFGLGTFEAMEQAPAMVLMMLATWLAGRLWFPQVTVAAVLLVGAAFCAATGQYNPAVGVSLDLATPVFVMPDLNWAVMISLGLPLYLVTMTSQNMPGVVVLKSAGYEPPVSATLVVTGMTSLILAPFGGYAFNFAAITAALCAGPDTDPDPGQRYKAALIGGVVYLIAGLFGATVISLFLMAPEALVLAIAGIALLGIITSSLSAAITDTQDRDAAVLTFMMVVSGVSFLNIGAPVWGLLLGLVAKGVLDRRGRN</sequence>
<feature type="transmembrane region" description="Helical" evidence="1">
    <location>
        <begin position="244"/>
        <end position="269"/>
    </location>
</feature>
<gene>
    <name evidence="2" type="ORF">SAMN04488044_1536</name>
</gene>
<evidence type="ECO:0000313" key="2">
    <source>
        <dbReference type="EMBL" id="SHG88688.1"/>
    </source>
</evidence>
<feature type="transmembrane region" description="Helical" evidence="1">
    <location>
        <begin position="318"/>
        <end position="339"/>
    </location>
</feature>
<dbReference type="Pfam" id="PF03594">
    <property type="entry name" value="BenE"/>
    <property type="match status" value="1"/>
</dbReference>
<proteinExistence type="predicted"/>
<dbReference type="Proteomes" id="UP000184211">
    <property type="component" value="Unassembled WGS sequence"/>
</dbReference>
<organism evidence="2 3">
    <name type="scientific">Cognatishimia maritima</name>
    <dbReference type="NCBI Taxonomy" id="870908"/>
    <lineage>
        <taxon>Bacteria</taxon>
        <taxon>Pseudomonadati</taxon>
        <taxon>Pseudomonadota</taxon>
        <taxon>Alphaproteobacteria</taxon>
        <taxon>Rhodobacterales</taxon>
        <taxon>Paracoccaceae</taxon>
        <taxon>Cognatishimia</taxon>
    </lineage>
</organism>
<feature type="transmembrane region" description="Helical" evidence="1">
    <location>
        <begin position="121"/>
        <end position="139"/>
    </location>
</feature>
<keyword evidence="1" id="KW-0472">Membrane</keyword>
<accession>A0A1M5NGP2</accession>